<evidence type="ECO:0000313" key="1">
    <source>
        <dbReference type="EMBL" id="MEC5387420.1"/>
    </source>
</evidence>
<dbReference type="InterPro" id="IPR019587">
    <property type="entry name" value="Polyketide_cyclase/dehydratase"/>
</dbReference>
<evidence type="ECO:0000313" key="2">
    <source>
        <dbReference type="Proteomes" id="UP001331561"/>
    </source>
</evidence>
<sequence>MAWLKVGVFVLIAAMALVFVLAMTKPDTFRVQRTVRIQAAHDKVFSFINDFHNWGAWSPYEKLDPAMQRIFSGAPSGVGAVYEWSSAGKAGAGRMEITEPAVATRIGIKLDFFKPFEAHNTAEFLVVPQGDATEVTWAMFGPAPFLSKVMQVFFNLDNMIGRDFEVGLQNLKSVAEK</sequence>
<organism evidence="1 2">
    <name type="scientific">Uliginosibacterium silvisoli</name>
    <dbReference type="NCBI Taxonomy" id="3114758"/>
    <lineage>
        <taxon>Bacteria</taxon>
        <taxon>Pseudomonadati</taxon>
        <taxon>Pseudomonadota</taxon>
        <taxon>Betaproteobacteria</taxon>
        <taxon>Rhodocyclales</taxon>
        <taxon>Zoogloeaceae</taxon>
        <taxon>Uliginosibacterium</taxon>
    </lineage>
</organism>
<dbReference type="InterPro" id="IPR023393">
    <property type="entry name" value="START-like_dom_sf"/>
</dbReference>
<gene>
    <name evidence="1" type="ORF">VVD49_16945</name>
</gene>
<dbReference type="Gene3D" id="3.30.530.20">
    <property type="match status" value="1"/>
</dbReference>
<keyword evidence="2" id="KW-1185">Reference proteome</keyword>
<comment type="caution">
    <text evidence="1">The sequence shown here is derived from an EMBL/GenBank/DDBJ whole genome shotgun (WGS) entry which is preliminary data.</text>
</comment>
<accession>A0ABU6K8V1</accession>
<dbReference type="Pfam" id="PF10604">
    <property type="entry name" value="Polyketide_cyc2"/>
    <property type="match status" value="1"/>
</dbReference>
<protein>
    <submittedName>
        <fullName evidence="1">SRPBCC family protein</fullName>
    </submittedName>
</protein>
<dbReference type="RefSeq" id="WP_327600389.1">
    <property type="nucleotide sequence ID" value="NZ_JAYXHS010000003.1"/>
</dbReference>
<dbReference type="CDD" id="cd07818">
    <property type="entry name" value="SRPBCC_1"/>
    <property type="match status" value="1"/>
</dbReference>
<dbReference type="EMBL" id="JAYXHS010000003">
    <property type="protein sequence ID" value="MEC5387420.1"/>
    <property type="molecule type" value="Genomic_DNA"/>
</dbReference>
<proteinExistence type="predicted"/>
<name>A0ABU6K8V1_9RHOO</name>
<dbReference type="SUPFAM" id="SSF55961">
    <property type="entry name" value="Bet v1-like"/>
    <property type="match status" value="1"/>
</dbReference>
<reference evidence="1 2" key="1">
    <citation type="submission" date="2024-01" db="EMBL/GenBank/DDBJ databases">
        <title>Uliginosibacterium soil sp. nov.</title>
        <authorList>
            <person name="Lv Y."/>
        </authorList>
    </citation>
    <scope>NUCLEOTIDE SEQUENCE [LARGE SCALE GENOMIC DNA]</scope>
    <source>
        <strain evidence="1 2">H3</strain>
    </source>
</reference>
<dbReference type="Proteomes" id="UP001331561">
    <property type="component" value="Unassembled WGS sequence"/>
</dbReference>